<gene>
    <name evidence="1" type="ORF">VIOR3934_07984</name>
</gene>
<dbReference type="Proteomes" id="UP000002817">
    <property type="component" value="Unassembled WGS sequence"/>
</dbReference>
<proteinExistence type="predicted"/>
<name>F9ST20_VIBOR</name>
<comment type="caution">
    <text evidence="1">The sequence shown here is derived from an EMBL/GenBank/DDBJ whole genome shotgun (WGS) entry which is preliminary data.</text>
</comment>
<organism evidence="1 2">
    <name type="scientific">Vibrio orientalis CIP 102891 = ATCC 33934</name>
    <dbReference type="NCBI Taxonomy" id="675816"/>
    <lineage>
        <taxon>Bacteria</taxon>
        <taxon>Pseudomonadati</taxon>
        <taxon>Pseudomonadota</taxon>
        <taxon>Gammaproteobacteria</taxon>
        <taxon>Vibrionales</taxon>
        <taxon>Vibrionaceae</taxon>
        <taxon>Vibrio</taxon>
        <taxon>Vibrio oreintalis group</taxon>
    </lineage>
</organism>
<accession>F9ST20</accession>
<dbReference type="EMBL" id="AFWH01000024">
    <property type="protein sequence ID" value="EGU50381.1"/>
    <property type="molecule type" value="Genomic_DNA"/>
</dbReference>
<dbReference type="PATRIC" id="fig|675816.5.peg.2078"/>
<reference evidence="1 2" key="1">
    <citation type="journal article" date="2012" name="Int. J. Syst. Evol. Microbiol.">
        <title>Vibrio caribbeanicus sp. nov., isolated from the marine sponge Scleritoderma cyanea.</title>
        <authorList>
            <person name="Hoffmann M."/>
            <person name="Monday S.R."/>
            <person name="Allard M.W."/>
            <person name="Strain E.A."/>
            <person name="Whittaker P."/>
            <person name="Naum M."/>
            <person name="McCarthy P.J."/>
            <person name="Lopez J.V."/>
            <person name="Fischer M."/>
            <person name="Brown E.W."/>
        </authorList>
    </citation>
    <scope>NUCLEOTIDE SEQUENCE [LARGE SCALE GENOMIC DNA]</scope>
    <source>
        <strain evidence="2">CIP 102891 / ATCC 33934</strain>
    </source>
</reference>
<dbReference type="AlphaFoldDB" id="F9ST20"/>
<sequence length="45" mass="5179">MFHISLSVIDENIKILKASIQTIDRAKINSQFSRIQLIIAIYGFE</sequence>
<evidence type="ECO:0000313" key="2">
    <source>
        <dbReference type="Proteomes" id="UP000002817"/>
    </source>
</evidence>
<protein>
    <submittedName>
        <fullName evidence="1">Uncharacterized protein</fullName>
    </submittedName>
</protein>
<evidence type="ECO:0000313" key="1">
    <source>
        <dbReference type="EMBL" id="EGU50381.1"/>
    </source>
</evidence>